<dbReference type="EMBL" id="CP091871">
    <property type="protein sequence ID" value="WEU40536.1"/>
    <property type="molecule type" value="Genomic_DNA"/>
</dbReference>
<reference evidence="5" key="1">
    <citation type="journal article" date="2017" name="Nature">
        <title>Asgard archaea illuminate the origin of eukaryotic cellular complexity.</title>
        <authorList>
            <person name="Zaremba-Niedzwiedzka K."/>
            <person name="Caceres E.F."/>
            <person name="Saw J.H."/>
            <person name="Backstrom D."/>
            <person name="Juzokaite L."/>
            <person name="Vancaester E."/>
            <person name="Seitz K.W."/>
            <person name="Anantharaman K."/>
            <person name="Starnawski P."/>
            <person name="Kjeldsen K.U."/>
            <person name="Scott M.B."/>
            <person name="Nunoura T."/>
            <person name="Banfield J.F."/>
            <person name="Schramm A."/>
            <person name="Baker B.J."/>
            <person name="Spang A."/>
            <person name="Ettema T.J.G."/>
        </authorList>
    </citation>
    <scope>NUCLEOTIDE SEQUENCE</scope>
    <source>
        <strain evidence="5">LCB_4</strain>
    </source>
</reference>
<keyword evidence="3" id="KW-1133">Transmembrane helix</keyword>
<organism evidence="5 6">
    <name type="scientific">Odinarchaeota yellowstonii (strain LCB_4)</name>
    <dbReference type="NCBI Taxonomy" id="1841599"/>
    <lineage>
        <taxon>Archaea</taxon>
        <taxon>Promethearchaeati</taxon>
        <taxon>Candidatus Odinarchaeota</taxon>
        <taxon>Candidatus Odinarchaeia</taxon>
        <taxon>Candidatus Odinarchaeales</taxon>
        <taxon>Candidatus Odinarchaeaceae</taxon>
        <taxon>Candidatus Odinarchaeum</taxon>
    </lineage>
</organism>
<keyword evidence="1" id="KW-0328">Glycosyltransferase</keyword>
<dbReference type="PANTHER" id="PTHR43630">
    <property type="entry name" value="POLY-BETA-1,6-N-ACETYL-D-GLUCOSAMINE SYNTHASE"/>
    <property type="match status" value="1"/>
</dbReference>
<feature type="transmembrane region" description="Helical" evidence="3">
    <location>
        <begin position="405"/>
        <end position="423"/>
    </location>
</feature>
<name>A0AAF0D2L9_ODILC</name>
<evidence type="ECO:0000256" key="3">
    <source>
        <dbReference type="SAM" id="Phobius"/>
    </source>
</evidence>
<dbReference type="CDD" id="cd06423">
    <property type="entry name" value="CESA_like"/>
    <property type="match status" value="1"/>
</dbReference>
<evidence type="ECO:0000256" key="2">
    <source>
        <dbReference type="ARBA" id="ARBA00022679"/>
    </source>
</evidence>
<feature type="domain" description="Glycosyltransferase 2-like" evidence="4">
    <location>
        <begin position="89"/>
        <end position="257"/>
    </location>
</feature>
<gene>
    <name evidence="5" type="ORF">OdinLCB4_000995</name>
</gene>
<keyword evidence="3" id="KW-0812">Transmembrane</keyword>
<evidence type="ECO:0000313" key="5">
    <source>
        <dbReference type="EMBL" id="WEU40536.1"/>
    </source>
</evidence>
<dbReference type="AlphaFoldDB" id="A0AAF0D2L9"/>
<feature type="transmembrane region" description="Helical" evidence="3">
    <location>
        <begin position="12"/>
        <end position="44"/>
    </location>
</feature>
<dbReference type="PANTHER" id="PTHR43630:SF1">
    <property type="entry name" value="POLY-BETA-1,6-N-ACETYL-D-GLUCOSAMINE SYNTHASE"/>
    <property type="match status" value="1"/>
</dbReference>
<feature type="transmembrane region" description="Helical" evidence="3">
    <location>
        <begin position="373"/>
        <end position="393"/>
    </location>
</feature>
<keyword evidence="2" id="KW-0808">Transferase</keyword>
<proteinExistence type="predicted"/>
<dbReference type="GO" id="GO:0016757">
    <property type="term" value="F:glycosyltransferase activity"/>
    <property type="evidence" value="ECO:0007669"/>
    <property type="project" value="UniProtKB-KW"/>
</dbReference>
<accession>A0AAF0D2L9</accession>
<feature type="transmembrane region" description="Helical" evidence="3">
    <location>
        <begin position="336"/>
        <end position="361"/>
    </location>
</feature>
<dbReference type="Proteomes" id="UP000186851">
    <property type="component" value="Chromosome"/>
</dbReference>
<evidence type="ECO:0000259" key="4">
    <source>
        <dbReference type="Pfam" id="PF00535"/>
    </source>
</evidence>
<dbReference type="KEGG" id="oyw:OdinLCB4_000995"/>
<dbReference type="Gene3D" id="3.90.550.10">
    <property type="entry name" value="Spore Coat Polysaccharide Biosynthesis Protein SpsA, Chain A"/>
    <property type="match status" value="1"/>
</dbReference>
<reference evidence="5" key="2">
    <citation type="journal article" date="2022" name="Nat. Microbiol.">
        <title>A closed Candidatus Odinarchaeum chromosome exposes Asgard archaeal viruses.</title>
        <authorList>
            <person name="Tamarit D."/>
            <person name="Caceres E.F."/>
            <person name="Krupovic M."/>
            <person name="Nijland R."/>
            <person name="Eme L."/>
            <person name="Robinson N.P."/>
            <person name="Ettema T.J.G."/>
        </authorList>
    </citation>
    <scope>NUCLEOTIDE SEQUENCE</scope>
    <source>
        <strain evidence="5">LCB_4</strain>
    </source>
</reference>
<feature type="transmembrane region" description="Helical" evidence="3">
    <location>
        <begin position="50"/>
        <end position="68"/>
    </location>
</feature>
<dbReference type="InterPro" id="IPR029044">
    <property type="entry name" value="Nucleotide-diphossugar_trans"/>
</dbReference>
<protein>
    <submittedName>
        <fullName evidence="5">Glycosyltransferase family 2 protein</fullName>
    </submittedName>
</protein>
<evidence type="ECO:0000313" key="6">
    <source>
        <dbReference type="Proteomes" id="UP000186851"/>
    </source>
</evidence>
<dbReference type="Pfam" id="PF00535">
    <property type="entry name" value="Glycos_transf_2"/>
    <property type="match status" value="1"/>
</dbReference>
<evidence type="ECO:0000256" key="1">
    <source>
        <dbReference type="ARBA" id="ARBA00022676"/>
    </source>
</evidence>
<keyword evidence="3" id="KW-0472">Membrane</keyword>
<sequence>MRKPHLTENYKIHNILLLIILLSTPLIILKILGVSLIFFFSIIFGWVTPIILYFITGYNLLLLVIGYFKKLFKPTNLDEADYNKLPTLSIIIPVKNEEHVVGRLLKRITELNYPKEKLEVIIVEDGSTDNTKAICEEYAQKHDYIKVYTRDRSVGKPDAIEFGCQKANGEIIGVFDADSLPEKDLLIKAVNRLNNPGTAAVQGRLKALNISQTPLAEISDYEMRLNQLIAAGRNDLNLFVQLYGTNQFIKRSILQEVGSWNIHALAEDQEISIRLYKKGYYIKIFDGETYQENPANIRQFLKQRLRWYTGGFQNLRQHFNAPKNIKVGNKLVKFDIALYLLNPFFTIMGTLCLLFGIPLIFLQAPLIYTLELVLYAFIALNICLFAWAGLLAVKTRNPRKLLLAPYLYIYWFLIFLATSWALIKTYACRRLEWVKTDKTGAVTERKFLES</sequence>
<dbReference type="InterPro" id="IPR001173">
    <property type="entry name" value="Glyco_trans_2-like"/>
</dbReference>
<dbReference type="SUPFAM" id="SSF53448">
    <property type="entry name" value="Nucleotide-diphospho-sugar transferases"/>
    <property type="match status" value="1"/>
</dbReference>